<dbReference type="InterPro" id="IPR050345">
    <property type="entry name" value="Aliph_Amidase/BUP"/>
</dbReference>
<keyword evidence="3" id="KW-0012">Acyltransferase</keyword>
<feature type="domain" description="CN hydrolase" evidence="2">
    <location>
        <begin position="5"/>
        <end position="257"/>
    </location>
</feature>
<keyword evidence="3" id="KW-0808">Transferase</keyword>
<dbReference type="FunFam" id="3.60.110.10:FF:000010">
    <property type="entry name" value="Carbon-nitrogen hydrolase"/>
    <property type="match status" value="1"/>
</dbReference>
<dbReference type="HOGENOM" id="CLU_030130_4_0_6"/>
<dbReference type="GO" id="GO:0016746">
    <property type="term" value="F:acyltransferase activity"/>
    <property type="evidence" value="ECO:0007669"/>
    <property type="project" value="UniProtKB-KW"/>
</dbReference>
<dbReference type="PANTHER" id="PTHR43674:SF2">
    <property type="entry name" value="BETA-UREIDOPROPIONASE"/>
    <property type="match status" value="1"/>
</dbReference>
<dbReference type="GO" id="GO:0050126">
    <property type="term" value="F:N-carbamoylputrescine amidase activity"/>
    <property type="evidence" value="ECO:0007669"/>
    <property type="project" value="TreeGrafter"/>
</dbReference>
<dbReference type="OrthoDB" id="9803803at2"/>
<gene>
    <name evidence="3" type="ordered locus">Hhal_1255</name>
</gene>
<evidence type="ECO:0000313" key="4">
    <source>
        <dbReference type="Proteomes" id="UP000000647"/>
    </source>
</evidence>
<keyword evidence="3" id="KW-0449">Lipoprotein</keyword>
<accession>A1WWG8</accession>
<dbReference type="CDD" id="cd07573">
    <property type="entry name" value="CPA"/>
    <property type="match status" value="1"/>
</dbReference>
<evidence type="ECO:0000256" key="1">
    <source>
        <dbReference type="ARBA" id="ARBA00022801"/>
    </source>
</evidence>
<dbReference type="RefSeq" id="WP_011814053.1">
    <property type="nucleotide sequence ID" value="NC_008789.1"/>
</dbReference>
<dbReference type="Proteomes" id="UP000000647">
    <property type="component" value="Chromosome"/>
</dbReference>
<proteinExistence type="predicted"/>
<reference evidence="3 4" key="2">
    <citation type="journal article" date="2013" name="Stand. Genomic Sci.">
        <title>Complete genome sequence of Halorhodospira halophila SL1.</title>
        <authorList>
            <person name="Challacombe J.F."/>
            <person name="Majid S."/>
            <person name="Deole R."/>
            <person name="Brettin T.S."/>
            <person name="Bruce D."/>
            <person name="Delano S.F."/>
            <person name="Detter J.C."/>
            <person name="Gleasner C.D."/>
            <person name="Han C.S."/>
            <person name="Misra M."/>
            <person name="Reitenga K.G."/>
            <person name="Mikhailova N."/>
            <person name="Woyke T."/>
            <person name="Pitluck S."/>
            <person name="Nolan M."/>
            <person name="Land M.L."/>
            <person name="Saunders E."/>
            <person name="Tapia R."/>
            <person name="Lapidus A."/>
            <person name="Ivanova N."/>
            <person name="Hoff W.D."/>
        </authorList>
    </citation>
    <scope>NUCLEOTIDE SEQUENCE [LARGE SCALE GENOMIC DNA]</scope>
    <source>
        <strain evidence="4">DSM 244 / SL1</strain>
    </source>
</reference>
<dbReference type="InterPro" id="IPR003010">
    <property type="entry name" value="C-N_Hydrolase"/>
</dbReference>
<dbReference type="AlphaFoldDB" id="A1WWG8"/>
<dbReference type="KEGG" id="hha:Hhal_1255"/>
<dbReference type="GO" id="GO:0033388">
    <property type="term" value="P:putrescine biosynthetic process from arginine"/>
    <property type="evidence" value="ECO:0007669"/>
    <property type="project" value="TreeGrafter"/>
</dbReference>
<evidence type="ECO:0000259" key="2">
    <source>
        <dbReference type="PROSITE" id="PS50263"/>
    </source>
</evidence>
<name>A1WWG8_HALHL</name>
<keyword evidence="1" id="KW-0378">Hydrolase</keyword>
<dbReference type="SUPFAM" id="SSF56317">
    <property type="entry name" value="Carbon-nitrogen hydrolase"/>
    <property type="match status" value="1"/>
</dbReference>
<dbReference type="STRING" id="349124.Hhal_1255"/>
<dbReference type="eggNOG" id="COG0388">
    <property type="taxonomic scope" value="Bacteria"/>
</dbReference>
<dbReference type="PANTHER" id="PTHR43674">
    <property type="entry name" value="NITRILASE C965.09-RELATED"/>
    <property type="match status" value="1"/>
</dbReference>
<protein>
    <submittedName>
        <fullName evidence="3">Nitrilase/cyanide hydratase and apolipoprotein N-acyltransferase</fullName>
    </submittedName>
</protein>
<dbReference type="Pfam" id="PF00795">
    <property type="entry name" value="CN_hydrolase"/>
    <property type="match status" value="1"/>
</dbReference>
<reference evidence="4" key="1">
    <citation type="submission" date="2006-12" db="EMBL/GenBank/DDBJ databases">
        <title>Complete sequence of Halorhodospira halophila SL1.</title>
        <authorList>
            <consortium name="US DOE Joint Genome Institute"/>
            <person name="Copeland A."/>
            <person name="Lucas S."/>
            <person name="Lapidus A."/>
            <person name="Barry K."/>
            <person name="Detter J.C."/>
            <person name="Glavina del Rio T."/>
            <person name="Hammon N."/>
            <person name="Israni S."/>
            <person name="Dalin E."/>
            <person name="Tice H."/>
            <person name="Pitluck S."/>
            <person name="Saunders E."/>
            <person name="Brettin T."/>
            <person name="Bruce D."/>
            <person name="Han C."/>
            <person name="Tapia R."/>
            <person name="Schmutz J."/>
            <person name="Larimer F."/>
            <person name="Land M."/>
            <person name="Hauser L."/>
            <person name="Kyrpides N."/>
            <person name="Mikhailova N."/>
            <person name="Hoff W."/>
            <person name="Richardson P."/>
        </authorList>
    </citation>
    <scope>NUCLEOTIDE SEQUENCE [LARGE SCALE GENOMIC DNA]</scope>
    <source>
        <strain evidence="4">DSM 244 / SL1</strain>
    </source>
</reference>
<dbReference type="EMBL" id="CP000544">
    <property type="protein sequence ID" value="ABM62030.1"/>
    <property type="molecule type" value="Genomic_DNA"/>
</dbReference>
<dbReference type="Gene3D" id="3.60.110.10">
    <property type="entry name" value="Carbon-nitrogen hydrolase"/>
    <property type="match status" value="1"/>
</dbReference>
<evidence type="ECO:0000313" key="3">
    <source>
        <dbReference type="EMBL" id="ABM62030.1"/>
    </source>
</evidence>
<dbReference type="InterPro" id="IPR036526">
    <property type="entry name" value="C-N_Hydrolase_sf"/>
</dbReference>
<organism evidence="3 4">
    <name type="scientific">Halorhodospira halophila (strain DSM 244 / SL1)</name>
    <name type="common">Ectothiorhodospira halophila (strain DSM 244 / SL1)</name>
    <dbReference type="NCBI Taxonomy" id="349124"/>
    <lineage>
        <taxon>Bacteria</taxon>
        <taxon>Pseudomonadati</taxon>
        <taxon>Pseudomonadota</taxon>
        <taxon>Gammaproteobacteria</taxon>
        <taxon>Chromatiales</taxon>
        <taxon>Ectothiorhodospiraceae</taxon>
        <taxon>Halorhodospira</taxon>
    </lineage>
</organism>
<keyword evidence="4" id="KW-1185">Reference proteome</keyword>
<sequence>MSRNYLLGLVQHPCSDDRQANLERSVAGIARAAEAGAELVLLQELHCGPYPCYEEHPAHFDAAEPIPGPGTERLGQAAAEHGVVVVGSLFERRAAGLYHNTAVVLERDGSLAGTYRKMHIPDDPGYYEKFYFTPGDLGFTPIDTSVGRLGVLVCWDQWFPEAARLMALAGAEILLYPTAIGFAPDEPDDEQARQVEAWETVQRGHAITNGLPVAACNRVGTEPAARFWGRSFVCGPQGEVLARAGDEETVLVVAIDPSRTEVVRRMWPFLRDRRIECYSGLTRRYLDEPRHAEDGAGAGW</sequence>
<dbReference type="PROSITE" id="PS50263">
    <property type="entry name" value="CN_HYDROLASE"/>
    <property type="match status" value="1"/>
</dbReference>